<keyword evidence="2" id="KW-0732">Signal</keyword>
<proteinExistence type="predicted"/>
<evidence type="ECO:0000256" key="1">
    <source>
        <dbReference type="SAM" id="MobiDB-lite"/>
    </source>
</evidence>
<feature type="compositionally biased region" description="Low complexity" evidence="1">
    <location>
        <begin position="78"/>
        <end position="110"/>
    </location>
</feature>
<comment type="caution">
    <text evidence="3">The sequence shown here is derived from an EMBL/GenBank/DDBJ whole genome shotgun (WGS) entry which is preliminary data.</text>
</comment>
<feature type="chain" id="PRO_5046811106" description="Secreted protein" evidence="2">
    <location>
        <begin position="34"/>
        <end position="132"/>
    </location>
</feature>
<protein>
    <recommendedName>
        <fullName evidence="5">Secreted protein</fullName>
    </recommendedName>
</protein>
<gene>
    <name evidence="3" type="ORF">GCM10023318_35330</name>
</gene>
<evidence type="ECO:0000256" key="2">
    <source>
        <dbReference type="SAM" id="SignalP"/>
    </source>
</evidence>
<evidence type="ECO:0000313" key="4">
    <source>
        <dbReference type="Proteomes" id="UP001500603"/>
    </source>
</evidence>
<dbReference type="RefSeq" id="WP_345496485.1">
    <property type="nucleotide sequence ID" value="NZ_BAABJM010000002.1"/>
</dbReference>
<feature type="signal peptide" evidence="2">
    <location>
        <begin position="1"/>
        <end position="33"/>
    </location>
</feature>
<feature type="region of interest" description="Disordered" evidence="1">
    <location>
        <begin position="29"/>
        <end position="115"/>
    </location>
</feature>
<sequence>MTTRIPATTTRRLLACTAIAGALVSAPTGTAFADSGAHSDHSRGGNNSSSNSGRDTTGWHHIDPMGYNHSENSRTKINEQNQNRRNYHNNHNQPAESNSSNTAGSGNGSSWVRVPRADGSGWTVCRLSSGSC</sequence>
<dbReference type="EMBL" id="BAABJM010000002">
    <property type="protein sequence ID" value="GAA5057151.1"/>
    <property type="molecule type" value="Genomic_DNA"/>
</dbReference>
<reference evidence="4" key="1">
    <citation type="journal article" date="2019" name="Int. J. Syst. Evol. Microbiol.">
        <title>The Global Catalogue of Microorganisms (GCM) 10K type strain sequencing project: providing services to taxonomists for standard genome sequencing and annotation.</title>
        <authorList>
            <consortium name="The Broad Institute Genomics Platform"/>
            <consortium name="The Broad Institute Genome Sequencing Center for Infectious Disease"/>
            <person name="Wu L."/>
            <person name="Ma J."/>
        </authorList>
    </citation>
    <scope>NUCLEOTIDE SEQUENCE [LARGE SCALE GENOMIC DNA]</scope>
    <source>
        <strain evidence="4">JCM 18298</strain>
    </source>
</reference>
<evidence type="ECO:0000313" key="3">
    <source>
        <dbReference type="EMBL" id="GAA5057151.1"/>
    </source>
</evidence>
<evidence type="ECO:0008006" key="5">
    <source>
        <dbReference type="Google" id="ProtNLM"/>
    </source>
</evidence>
<keyword evidence="4" id="KW-1185">Reference proteome</keyword>
<accession>A0ABP9KH44</accession>
<feature type="compositionally biased region" description="Low complexity" evidence="1">
    <location>
        <begin position="44"/>
        <end position="56"/>
    </location>
</feature>
<organism evidence="3 4">
    <name type="scientific">Nocardia callitridis</name>
    <dbReference type="NCBI Taxonomy" id="648753"/>
    <lineage>
        <taxon>Bacteria</taxon>
        <taxon>Bacillati</taxon>
        <taxon>Actinomycetota</taxon>
        <taxon>Actinomycetes</taxon>
        <taxon>Mycobacteriales</taxon>
        <taxon>Nocardiaceae</taxon>
        <taxon>Nocardia</taxon>
    </lineage>
</organism>
<dbReference type="Proteomes" id="UP001500603">
    <property type="component" value="Unassembled WGS sequence"/>
</dbReference>
<name>A0ABP9KH44_9NOCA</name>